<accession>A0A506UKL5</accession>
<dbReference type="RefSeq" id="WP_165600573.1">
    <property type="nucleotide sequence ID" value="NZ_SORZ01000002.1"/>
</dbReference>
<dbReference type="AlphaFoldDB" id="A0A506UKL5"/>
<comment type="caution">
    <text evidence="3">The sequence shown here is derived from an EMBL/GenBank/DDBJ whole genome shotgun (WGS) entry which is preliminary data.</text>
</comment>
<keyword evidence="2" id="KW-0812">Transmembrane</keyword>
<protein>
    <submittedName>
        <fullName evidence="3">Uncharacterized protein</fullName>
    </submittedName>
</protein>
<feature type="transmembrane region" description="Helical" evidence="2">
    <location>
        <begin position="45"/>
        <end position="63"/>
    </location>
</feature>
<feature type="transmembrane region" description="Helical" evidence="2">
    <location>
        <begin position="134"/>
        <end position="158"/>
    </location>
</feature>
<evidence type="ECO:0000256" key="2">
    <source>
        <dbReference type="SAM" id="Phobius"/>
    </source>
</evidence>
<keyword evidence="4" id="KW-1185">Reference proteome</keyword>
<dbReference type="Proteomes" id="UP000315037">
    <property type="component" value="Unassembled WGS sequence"/>
</dbReference>
<evidence type="ECO:0000313" key="3">
    <source>
        <dbReference type="EMBL" id="TPW33855.1"/>
    </source>
</evidence>
<dbReference type="EMBL" id="SORZ01000002">
    <property type="protein sequence ID" value="TPW33855.1"/>
    <property type="molecule type" value="Genomic_DNA"/>
</dbReference>
<feature type="transmembrane region" description="Helical" evidence="2">
    <location>
        <begin position="178"/>
        <end position="203"/>
    </location>
</feature>
<sequence>MARRNEHPEHDDGHDREHGRHSWRPHDRQRALGTLAIPGLRHSRISLAVAWLGILLSSLWLTWRLSFVSSVLFPGLALLAFLALAVPVLVFLTPAYRIFPAWKALRQADRALIDVPVPLTVVEEAERLAELETLLTTALCTLLISALLGAETYGFHLLRAMKKGVGSAVAGSAAGHVTFWPVLTALLSCCVLIAFFCAGNAVLTRGAVQVRQEVAEVEEG</sequence>
<proteinExistence type="predicted"/>
<gene>
    <name evidence="3" type="ORF">E3202_04470</name>
</gene>
<organism evidence="3 4">
    <name type="scientific">Oecophyllibacter saccharovorans</name>
    <dbReference type="NCBI Taxonomy" id="2558360"/>
    <lineage>
        <taxon>Bacteria</taxon>
        <taxon>Pseudomonadati</taxon>
        <taxon>Pseudomonadota</taxon>
        <taxon>Alphaproteobacteria</taxon>
        <taxon>Acetobacterales</taxon>
        <taxon>Acetobacteraceae</taxon>
        <taxon>Oecophyllibacter</taxon>
    </lineage>
</organism>
<keyword evidence="2" id="KW-0472">Membrane</keyword>
<feature type="region of interest" description="Disordered" evidence="1">
    <location>
        <begin position="1"/>
        <end position="26"/>
    </location>
</feature>
<evidence type="ECO:0000313" key="4">
    <source>
        <dbReference type="Proteomes" id="UP000315037"/>
    </source>
</evidence>
<feature type="transmembrane region" description="Helical" evidence="2">
    <location>
        <begin position="75"/>
        <end position="96"/>
    </location>
</feature>
<evidence type="ECO:0000256" key="1">
    <source>
        <dbReference type="SAM" id="MobiDB-lite"/>
    </source>
</evidence>
<reference evidence="3 4" key="1">
    <citation type="submission" date="2019-03" db="EMBL/GenBank/DDBJ databases">
        <title>The complete genome sequence of Neokomagataea sp. Jb2 NBRC113641.</title>
        <authorList>
            <person name="Chua K.-O."/>
            <person name="Chan K.-G."/>
            <person name="See-Too W.-S."/>
        </authorList>
    </citation>
    <scope>NUCLEOTIDE SEQUENCE [LARGE SCALE GENOMIC DNA]</scope>
    <source>
        <strain evidence="3 4">Jb2</strain>
    </source>
</reference>
<name>A0A506UKL5_9PROT</name>
<keyword evidence="2" id="KW-1133">Transmembrane helix</keyword>